<comment type="caution">
    <text evidence="2">The sequence shown here is derived from an EMBL/GenBank/DDBJ whole genome shotgun (WGS) entry which is preliminary data.</text>
</comment>
<evidence type="ECO:0000313" key="3">
    <source>
        <dbReference type="Proteomes" id="UP000824890"/>
    </source>
</evidence>
<evidence type="ECO:0000313" key="2">
    <source>
        <dbReference type="EMBL" id="KAH0915079.1"/>
    </source>
</evidence>
<feature type="chain" id="PRO_5046025228" evidence="1">
    <location>
        <begin position="23"/>
        <end position="173"/>
    </location>
</feature>
<sequence length="173" mass="19138">MFNFKQWLVLVVCSLAILKAEGLLVNITFVRNAVAKGAGFGRSTSFCLRIHEAVRGDAFLQSMRAFFLGWRGDESDDGGMVTSPRFTRGGFSTRIKGAFFLGWRGDESDDGGMVTSPRFTRGGFSTRIKGHGNKSQIYQRRLLHQDKGATGVKDGEIANLKDEDKVDQLMLAH</sequence>
<dbReference type="EMBL" id="JAGKQM010000008">
    <property type="protein sequence ID" value="KAH0915079.1"/>
    <property type="molecule type" value="Genomic_DNA"/>
</dbReference>
<keyword evidence="3" id="KW-1185">Reference proteome</keyword>
<reference evidence="2 3" key="1">
    <citation type="submission" date="2021-05" db="EMBL/GenBank/DDBJ databases">
        <title>Genome Assembly of Synthetic Allotetraploid Brassica napus Reveals Homoeologous Exchanges between Subgenomes.</title>
        <authorList>
            <person name="Davis J.T."/>
        </authorList>
    </citation>
    <scope>NUCLEOTIDE SEQUENCE [LARGE SCALE GENOMIC DNA]</scope>
    <source>
        <strain evidence="3">cv. Da-Ae</strain>
        <tissue evidence="2">Seedling</tissue>
    </source>
</reference>
<keyword evidence="1" id="KW-0732">Signal</keyword>
<organism evidence="2 3">
    <name type="scientific">Brassica napus</name>
    <name type="common">Rape</name>
    <dbReference type="NCBI Taxonomy" id="3708"/>
    <lineage>
        <taxon>Eukaryota</taxon>
        <taxon>Viridiplantae</taxon>
        <taxon>Streptophyta</taxon>
        <taxon>Embryophyta</taxon>
        <taxon>Tracheophyta</taxon>
        <taxon>Spermatophyta</taxon>
        <taxon>Magnoliopsida</taxon>
        <taxon>eudicotyledons</taxon>
        <taxon>Gunneridae</taxon>
        <taxon>Pentapetalae</taxon>
        <taxon>rosids</taxon>
        <taxon>malvids</taxon>
        <taxon>Brassicales</taxon>
        <taxon>Brassicaceae</taxon>
        <taxon>Brassiceae</taxon>
        <taxon>Brassica</taxon>
    </lineage>
</organism>
<name>A0ABQ8CDD6_BRANA</name>
<protein>
    <submittedName>
        <fullName evidence="2">Uncharacterized protein</fullName>
    </submittedName>
</protein>
<feature type="signal peptide" evidence="1">
    <location>
        <begin position="1"/>
        <end position="22"/>
    </location>
</feature>
<dbReference type="Proteomes" id="UP000824890">
    <property type="component" value="Unassembled WGS sequence"/>
</dbReference>
<accession>A0ABQ8CDD6</accession>
<gene>
    <name evidence="2" type="ORF">HID58_029525</name>
</gene>
<evidence type="ECO:0000256" key="1">
    <source>
        <dbReference type="SAM" id="SignalP"/>
    </source>
</evidence>
<proteinExistence type="predicted"/>